<accession>A0A839SAK1</accession>
<evidence type="ECO:0000259" key="1">
    <source>
        <dbReference type="Pfam" id="PF04264"/>
    </source>
</evidence>
<name>A0A839SAK1_9SPHI</name>
<dbReference type="InterPro" id="IPR007372">
    <property type="entry name" value="Lipid/polyisoprenoid-bd_YceI"/>
</dbReference>
<protein>
    <recommendedName>
        <fullName evidence="1">Lipid/polyisoprenoid-binding YceI-like domain-containing protein</fullName>
    </recommendedName>
</protein>
<sequence>MKYISIILLAWMTFNRAGQDLYVCKNARINLFSSAPIEDIKAVSQTGASVYNPTTGQLGFSVTIRSFQFAKSLMQDHFNSDYMESDKYPKAIFNGTVKEPVDITKDGSYPITAEGSLSVHGISQKRTIPGTLVVKNGVISMEASFMVKCADHHIDIPSIVFHNIAESIKVDVSATYTKYNPTN</sequence>
<gene>
    <name evidence="2" type="ORF">FHS11_001038</name>
</gene>
<keyword evidence="3" id="KW-1185">Reference proteome</keyword>
<feature type="domain" description="Lipid/polyisoprenoid-binding YceI-like" evidence="1">
    <location>
        <begin position="51"/>
        <end position="175"/>
    </location>
</feature>
<evidence type="ECO:0000313" key="3">
    <source>
        <dbReference type="Proteomes" id="UP000539265"/>
    </source>
</evidence>
<dbReference type="Pfam" id="PF04264">
    <property type="entry name" value="YceI"/>
    <property type="match status" value="1"/>
</dbReference>
<dbReference type="OrthoDB" id="116832at2"/>
<reference evidence="2" key="1">
    <citation type="submission" date="2020-08" db="EMBL/GenBank/DDBJ databases">
        <title>Genomic Encyclopedia of Type Strains, Phase III (KMG-III): the genomes of soil and plant-associated and newly described type strains.</title>
        <authorList>
            <person name="Whitman W."/>
        </authorList>
    </citation>
    <scope>NUCLEOTIDE SEQUENCE [LARGE SCALE GENOMIC DNA]</scope>
    <source>
        <strain evidence="2">CECT 8628</strain>
    </source>
</reference>
<dbReference type="EMBL" id="JACHWX010000002">
    <property type="protein sequence ID" value="MBB3054628.1"/>
    <property type="molecule type" value="Genomic_DNA"/>
</dbReference>
<comment type="caution">
    <text evidence="2">The sequence shown here is derived from an EMBL/GenBank/DDBJ whole genome shotgun (WGS) entry which is preliminary data.</text>
</comment>
<dbReference type="Proteomes" id="UP000539265">
    <property type="component" value="Unassembled WGS sequence"/>
</dbReference>
<dbReference type="RefSeq" id="WP_096356626.1">
    <property type="nucleotide sequence ID" value="NZ_AP017313.1"/>
</dbReference>
<dbReference type="Gene3D" id="2.40.128.110">
    <property type="entry name" value="Lipid/polyisoprenoid-binding, YceI-like"/>
    <property type="match status" value="1"/>
</dbReference>
<proteinExistence type="predicted"/>
<organism evidence="2 3">
    <name type="scientific">Mucilaginibacter gotjawali</name>
    <dbReference type="NCBI Taxonomy" id="1550579"/>
    <lineage>
        <taxon>Bacteria</taxon>
        <taxon>Pseudomonadati</taxon>
        <taxon>Bacteroidota</taxon>
        <taxon>Sphingobacteriia</taxon>
        <taxon>Sphingobacteriales</taxon>
        <taxon>Sphingobacteriaceae</taxon>
        <taxon>Mucilaginibacter</taxon>
    </lineage>
</organism>
<evidence type="ECO:0000313" key="2">
    <source>
        <dbReference type="EMBL" id="MBB3054628.1"/>
    </source>
</evidence>
<dbReference type="InterPro" id="IPR036761">
    <property type="entry name" value="TTHA0802/YceI-like_sf"/>
</dbReference>
<dbReference type="AlphaFoldDB" id="A0A839SAK1"/>
<dbReference type="SUPFAM" id="SSF101874">
    <property type="entry name" value="YceI-like"/>
    <property type="match status" value="1"/>
</dbReference>